<feature type="region of interest" description="Disordered" evidence="1">
    <location>
        <begin position="220"/>
        <end position="240"/>
    </location>
</feature>
<evidence type="ECO:0000256" key="1">
    <source>
        <dbReference type="SAM" id="MobiDB-lite"/>
    </source>
</evidence>
<name>A0A8I5MUK3_PAPAN</name>
<feature type="region of interest" description="Disordered" evidence="1">
    <location>
        <begin position="120"/>
        <end position="149"/>
    </location>
</feature>
<dbReference type="Ensembl" id="ENSPANT00000069708.1">
    <property type="protein sequence ID" value="ENSPANP00000047882.1"/>
    <property type="gene ID" value="ENSPANG00000042079.1"/>
</dbReference>
<dbReference type="Proteomes" id="UP000028761">
    <property type="component" value="Chromosome 5"/>
</dbReference>
<keyword evidence="3" id="KW-1185">Reference proteome</keyword>
<dbReference type="PRINTS" id="PR02041">
    <property type="entry name" value="PROTEINF153"/>
</dbReference>
<feature type="region of interest" description="Disordered" evidence="1">
    <location>
        <begin position="263"/>
        <end position="300"/>
    </location>
</feature>
<reference evidence="2" key="2">
    <citation type="submission" date="2025-08" db="UniProtKB">
        <authorList>
            <consortium name="Ensembl"/>
        </authorList>
    </citation>
    <scope>IDENTIFICATION</scope>
</reference>
<sequence length="325" mass="35527">MSWEMLGQVSTPGARTQGLLGPWSKVLLVNDPADITWAQRASEPQLRGASASACSVEDPRAGPGVPRESSVRRRRRKKRSLRCWCPSCVRPRVIPMEDHEDLAREPSSEDVPGVHMVDKATQTNSDEQDLEEDVPGQTSSEETTGVHMMRVDPATLAKERDEDLCEHPLKILSDMLLGSFEKSIDVETEDPQEDLAAEYPREAPVERVLSVINAEAFTETNGDLQDLEEDVPEQTSSEGASGVHMMRVDPATLAKILPGHLQEWSSDSEDEEDPEDVEKSSGVTEKGTYCGSPPILMSHPDDEECATVSLALLWTGSLSGASSHG</sequence>
<reference evidence="2 3" key="1">
    <citation type="submission" date="2012-03" db="EMBL/GenBank/DDBJ databases">
        <title>Whole Genome Assembly of Papio anubis.</title>
        <authorList>
            <person name="Liu Y.L."/>
            <person name="Abraham K.A."/>
            <person name="Akbar H.A."/>
            <person name="Ali S.A."/>
            <person name="Anosike U.A."/>
            <person name="Aqrawi P.A."/>
            <person name="Arias F.A."/>
            <person name="Attaway T.A."/>
            <person name="Awwad R.A."/>
            <person name="Babu C.B."/>
            <person name="Bandaranaike D.B."/>
            <person name="Battles P.B."/>
            <person name="Bell A.B."/>
            <person name="Beltran B.B."/>
            <person name="Berhane-Mersha D.B."/>
            <person name="Bess C.B."/>
            <person name="Bickham C.B."/>
            <person name="Bolden T.B."/>
            <person name="Carter K.C."/>
            <person name="Chau D.C."/>
            <person name="Chavez A.C."/>
            <person name="Clerc-Blankenburg K.C."/>
            <person name="Coyle M.C."/>
            <person name="Dao M.D."/>
            <person name="Davila M.L.D."/>
            <person name="Davy-Carroll L.D."/>
            <person name="Denson S.D."/>
            <person name="Dinh H.D."/>
            <person name="Fernandez S.F."/>
            <person name="Fernando P.F."/>
            <person name="Forbes L.F."/>
            <person name="Francis C.F."/>
            <person name="Francisco L.F."/>
            <person name="Fu Q.F."/>
            <person name="Garcia-Iii R.G."/>
            <person name="Garrett T.G."/>
            <person name="Gross S.G."/>
            <person name="Gubbala S.G."/>
            <person name="Hirani K.H."/>
            <person name="Hogues M.H."/>
            <person name="Hollins B.H."/>
            <person name="Jackson L.J."/>
            <person name="Javaid M.J."/>
            <person name="Jhangiani S.J."/>
            <person name="Johnson A.J."/>
            <person name="Johnson B.J."/>
            <person name="Jones J.J."/>
            <person name="Joshi V.J."/>
            <person name="Kalu J.K."/>
            <person name="Khan N.K."/>
            <person name="Korchina V.K."/>
            <person name="Kovar C.K."/>
            <person name="Lago L.L."/>
            <person name="Lara F.L."/>
            <person name="Le T.-K.L."/>
            <person name="Lee S.L."/>
            <person name="Legall-Iii F.L."/>
            <person name="Lemon S.L."/>
            <person name="Liu J.L."/>
            <person name="Liu Y.-S.L."/>
            <person name="Liyanage D.L."/>
            <person name="Lopez J.L."/>
            <person name="Lorensuhewa L.L."/>
            <person name="Mata R.M."/>
            <person name="Mathew T.M."/>
            <person name="Mercado C.M."/>
            <person name="Mercado I.M."/>
            <person name="Morales K.M."/>
            <person name="Morgan M.M."/>
            <person name="Munidasa M.M."/>
            <person name="Ngo D.N."/>
            <person name="Nguyen L.N."/>
            <person name="Nguyen T.N."/>
            <person name="Nguyen N.N."/>
            <person name="Obregon M.O."/>
            <person name="Okwuonu G.O."/>
            <person name="Ongeri F.O."/>
            <person name="Onwere C.O."/>
            <person name="Osifeso I.O."/>
            <person name="Parra A.P."/>
            <person name="Patil S.P."/>
            <person name="Perez A.P."/>
            <person name="Perez Y.P."/>
            <person name="Pham C.P."/>
            <person name="Pu L.-L.P."/>
            <person name="Puazo M.P."/>
            <person name="Quiroz J.Q."/>
            <person name="Rouhana J.R."/>
            <person name="Ruiz M.R."/>
            <person name="Ruiz S.-J.R."/>
            <person name="Saada N.S."/>
            <person name="Santibanez J.S."/>
            <person name="Scheel M.S."/>
            <person name="Schneider B.S."/>
            <person name="Simmons D.S."/>
            <person name="Sisson I.S."/>
            <person name="Tang L.-Y.T."/>
            <person name="Thornton R.T."/>
            <person name="Tisius J.T."/>
            <person name="Toledanes G.T."/>
            <person name="Trejos Z.T."/>
            <person name="Usmani K.U."/>
            <person name="Varghese R.V."/>
            <person name="Vattathil S.V."/>
            <person name="Vee V.V."/>
            <person name="Walker D.W."/>
            <person name="Weissenberger G.W."/>
            <person name="White C.W."/>
            <person name="Williams A.W."/>
            <person name="Woodworth J.W."/>
            <person name="Wright R.W."/>
            <person name="Zhu Y.Z."/>
            <person name="Han Y.H."/>
            <person name="Newsham I.N."/>
            <person name="Nazareth L.N."/>
            <person name="Worley K.W."/>
            <person name="Muzny D.M."/>
            <person name="Rogers J.R."/>
            <person name="Gibbs R.G."/>
        </authorList>
    </citation>
    <scope>NUCLEOTIDE SEQUENCE [LARGE SCALE GENOMIC DNA]</scope>
</reference>
<proteinExistence type="predicted"/>
<organism evidence="2 3">
    <name type="scientific">Papio anubis</name>
    <name type="common">Olive baboon</name>
    <dbReference type="NCBI Taxonomy" id="9555"/>
    <lineage>
        <taxon>Eukaryota</taxon>
        <taxon>Metazoa</taxon>
        <taxon>Chordata</taxon>
        <taxon>Craniata</taxon>
        <taxon>Vertebrata</taxon>
        <taxon>Euteleostomi</taxon>
        <taxon>Mammalia</taxon>
        <taxon>Eutheria</taxon>
        <taxon>Euarchontoglires</taxon>
        <taxon>Primates</taxon>
        <taxon>Haplorrhini</taxon>
        <taxon>Catarrhini</taxon>
        <taxon>Cercopithecidae</taxon>
        <taxon>Cercopithecinae</taxon>
        <taxon>Papio</taxon>
    </lineage>
</organism>
<dbReference type="AlphaFoldDB" id="A0A8I5MUK3"/>
<feature type="region of interest" description="Disordered" evidence="1">
    <location>
        <begin position="1"/>
        <end position="22"/>
    </location>
</feature>
<dbReference type="Pfam" id="PF15722">
    <property type="entry name" value="FAM153"/>
    <property type="match status" value="2"/>
</dbReference>
<dbReference type="InterPro" id="IPR023249">
    <property type="entry name" value="FAM153"/>
</dbReference>
<accession>A0A8I5MUK3</accession>
<feature type="compositionally biased region" description="Acidic residues" evidence="1">
    <location>
        <begin position="266"/>
        <end position="276"/>
    </location>
</feature>
<evidence type="ECO:0000313" key="2">
    <source>
        <dbReference type="Ensembl" id="ENSPANP00000047882.1"/>
    </source>
</evidence>
<feature type="region of interest" description="Disordered" evidence="1">
    <location>
        <begin position="41"/>
        <end position="73"/>
    </location>
</feature>
<dbReference type="PANTHER" id="PTHR40712">
    <property type="entry name" value="FAMILY WITH SEQUENCE SIMILARITY 153 MEMBER C-RELATED"/>
    <property type="match status" value="1"/>
</dbReference>
<reference evidence="2" key="3">
    <citation type="submission" date="2025-09" db="UniProtKB">
        <authorList>
            <consortium name="Ensembl"/>
        </authorList>
    </citation>
    <scope>IDENTIFICATION</scope>
</reference>
<dbReference type="PANTHER" id="PTHR40712:SF2">
    <property type="entry name" value="PROTEIN FAM153A-RELATED"/>
    <property type="match status" value="1"/>
</dbReference>
<dbReference type="GeneTree" id="ENSGT00940000166141"/>
<protein>
    <submittedName>
        <fullName evidence="2">Uncharacterized protein</fullName>
    </submittedName>
</protein>
<evidence type="ECO:0000313" key="3">
    <source>
        <dbReference type="Proteomes" id="UP000028761"/>
    </source>
</evidence>